<keyword evidence="1" id="KW-0472">Membrane</keyword>
<dbReference type="KEGG" id="bmh:BMWSH_2196"/>
<organism evidence="2 3">
    <name type="scientific">Priestia megaterium (strain WSH-002)</name>
    <name type="common">Bacillus megaterium</name>
    <dbReference type="NCBI Taxonomy" id="1006007"/>
    <lineage>
        <taxon>Bacteria</taxon>
        <taxon>Bacillati</taxon>
        <taxon>Bacillota</taxon>
        <taxon>Bacilli</taxon>
        <taxon>Bacillales</taxon>
        <taxon>Bacillaceae</taxon>
        <taxon>Priestia</taxon>
    </lineage>
</organism>
<dbReference type="AlphaFoldDB" id="A0A8D4BJF5"/>
<sequence>MVCMIERGNFLIGLAWGTSLSIPLWIAFFGWIKLVWRLL</sequence>
<gene>
    <name evidence="2" type="ORF">BMWSH_2196</name>
</gene>
<keyword evidence="1" id="KW-1133">Transmembrane helix</keyword>
<proteinExistence type="predicted"/>
<evidence type="ECO:0000313" key="2">
    <source>
        <dbReference type="EMBL" id="AEN89078.1"/>
    </source>
</evidence>
<feature type="transmembrane region" description="Helical" evidence="1">
    <location>
        <begin position="12"/>
        <end position="32"/>
    </location>
</feature>
<accession>A0A8D4BJF5</accession>
<evidence type="ECO:0000256" key="1">
    <source>
        <dbReference type="SAM" id="Phobius"/>
    </source>
</evidence>
<name>A0A8D4BJF5_PRIMW</name>
<dbReference type="EMBL" id="CP003017">
    <property type="protein sequence ID" value="AEN89078.1"/>
    <property type="molecule type" value="Genomic_DNA"/>
</dbReference>
<keyword evidence="1" id="KW-0812">Transmembrane</keyword>
<evidence type="ECO:0000313" key="3">
    <source>
        <dbReference type="Proteomes" id="UP000001283"/>
    </source>
</evidence>
<reference evidence="2 3" key="1">
    <citation type="journal article" date="2011" name="J. Bacteriol.">
        <title>Complete genome sequence of the industrial strain Bacillus megaterium WSH-002.</title>
        <authorList>
            <person name="Liu L."/>
            <person name="Li Y."/>
            <person name="Zhang J."/>
            <person name="Zou W."/>
            <person name="Zhou Z."/>
            <person name="Liu J."/>
            <person name="Li X."/>
            <person name="Wang L."/>
            <person name="Chen J."/>
        </authorList>
    </citation>
    <scope>NUCLEOTIDE SEQUENCE [LARGE SCALE GENOMIC DNA]</scope>
    <source>
        <strain evidence="2 3">WSH-002</strain>
    </source>
</reference>
<protein>
    <submittedName>
        <fullName evidence="2">Uncharacterized protein</fullName>
    </submittedName>
</protein>
<dbReference type="Proteomes" id="UP000001283">
    <property type="component" value="Chromosome"/>
</dbReference>